<comment type="caution">
    <text evidence="1">The sequence shown here is derived from an EMBL/GenBank/DDBJ whole genome shotgun (WGS) entry which is preliminary data.</text>
</comment>
<dbReference type="RefSeq" id="WP_169231222.1">
    <property type="nucleotide sequence ID" value="NZ_JABBGF010000002.1"/>
</dbReference>
<dbReference type="EMBL" id="JABBGF010000002">
    <property type="protein sequence ID" value="NML57826.1"/>
    <property type="molecule type" value="Genomic_DNA"/>
</dbReference>
<accession>A0A7Y0A7C2</accession>
<keyword evidence="2" id="KW-1185">Reference proteome</keyword>
<evidence type="ECO:0000313" key="1">
    <source>
        <dbReference type="EMBL" id="NML57826.1"/>
    </source>
</evidence>
<sequence length="133" mass="15394">MKAIFQTFLFAVLCSSCFLPNGSQSNPEVWEDNKENLQDIVDRVLLNPEKFEEGENLIPEDLNFSYDKTFDIKGNLKDKNDLKITFYTDRGVIDHYSAIIYTTQEGLIKQLDENVKNGGNDFKLQNNWYAIND</sequence>
<protein>
    <submittedName>
        <fullName evidence="1">Uncharacterized protein</fullName>
    </submittedName>
</protein>
<dbReference type="AlphaFoldDB" id="A0A7Y0A7C2"/>
<evidence type="ECO:0000313" key="2">
    <source>
        <dbReference type="Proteomes" id="UP000552615"/>
    </source>
</evidence>
<reference evidence="1 2" key="1">
    <citation type="submission" date="2020-04" db="EMBL/GenBank/DDBJ databases">
        <title>Chryseobacterium sp. RJ-7-14 sp. nov., isolated from Jeju soil.</title>
        <authorList>
            <person name="Dahal R.H."/>
            <person name="Chaudhary D.K."/>
        </authorList>
    </citation>
    <scope>NUCLEOTIDE SEQUENCE [LARGE SCALE GENOMIC DNA]</scope>
    <source>
        <strain evidence="1 2">RJ-7-14</strain>
    </source>
</reference>
<dbReference type="Proteomes" id="UP000552615">
    <property type="component" value="Unassembled WGS sequence"/>
</dbReference>
<gene>
    <name evidence="1" type="ORF">HHL20_10770</name>
</gene>
<organism evidence="1 2">
    <name type="scientific">Chryseobacterium cheonjiense</name>
    <dbReference type="NCBI Taxonomy" id="2728845"/>
    <lineage>
        <taxon>Bacteria</taxon>
        <taxon>Pseudomonadati</taxon>
        <taxon>Bacteroidota</taxon>
        <taxon>Flavobacteriia</taxon>
        <taxon>Flavobacteriales</taxon>
        <taxon>Weeksellaceae</taxon>
        <taxon>Chryseobacterium group</taxon>
        <taxon>Chryseobacterium</taxon>
    </lineage>
</organism>
<name>A0A7Y0A7C2_9FLAO</name>
<proteinExistence type="predicted"/>